<sequence>MEAGEGSFVKKKEKNRNNILLTATALIILTLTICTSNAINAFVSSTLLNTIDHRTLLIYTENDTDKARLMEKLGSDDNVIAVFPWISNNGGDIELQHDGIATAGKIYLKPAIPHASPDVVKGENIRESSSKHVGIIPKTFALDQQVNIDIIRTEKEAFIDGETLIGKDITLKYREYADNDRNNGDEEAHYSDYTFTVIGVYDITKTFDSANTVYIPYNDLLALNDSFQKRVTSVLSRPLLIITAM</sequence>
<keyword evidence="1" id="KW-1133">Transmembrane helix</keyword>
<reference evidence="3" key="1">
    <citation type="submission" date="2016-10" db="EMBL/GenBank/DDBJ databases">
        <authorList>
            <person name="Varghese N."/>
            <person name="Submissions S."/>
        </authorList>
    </citation>
    <scope>NUCLEOTIDE SEQUENCE [LARGE SCALE GENOMIC DNA]</scope>
    <source>
        <strain evidence="3">SP</strain>
    </source>
</reference>
<dbReference type="Proteomes" id="UP000198935">
    <property type="component" value="Unassembled WGS sequence"/>
</dbReference>
<proteinExistence type="predicted"/>
<feature type="transmembrane region" description="Helical" evidence="1">
    <location>
        <begin position="20"/>
        <end position="43"/>
    </location>
</feature>
<accession>A0A1H3J1B3</accession>
<keyword evidence="1" id="KW-0812">Transmembrane</keyword>
<organism evidence="2 3">
    <name type="scientific">Evansella caseinilytica</name>
    <dbReference type="NCBI Taxonomy" id="1503961"/>
    <lineage>
        <taxon>Bacteria</taxon>
        <taxon>Bacillati</taxon>
        <taxon>Bacillota</taxon>
        <taxon>Bacilli</taxon>
        <taxon>Bacillales</taxon>
        <taxon>Bacillaceae</taxon>
        <taxon>Evansella</taxon>
    </lineage>
</organism>
<dbReference type="STRING" id="1503961.SAMN05421736_101977"/>
<gene>
    <name evidence="2" type="ORF">SAMN05421736_101977</name>
</gene>
<evidence type="ECO:0000313" key="3">
    <source>
        <dbReference type="Proteomes" id="UP000198935"/>
    </source>
</evidence>
<dbReference type="OrthoDB" id="2934570at2"/>
<keyword evidence="3" id="KW-1185">Reference proteome</keyword>
<keyword evidence="1" id="KW-0472">Membrane</keyword>
<protein>
    <submittedName>
        <fullName evidence="2">Putative ABC transport system permease protein</fullName>
    </submittedName>
</protein>
<evidence type="ECO:0000313" key="2">
    <source>
        <dbReference type="EMBL" id="SDY33198.1"/>
    </source>
</evidence>
<evidence type="ECO:0000256" key="1">
    <source>
        <dbReference type="SAM" id="Phobius"/>
    </source>
</evidence>
<dbReference type="EMBL" id="FNPI01000001">
    <property type="protein sequence ID" value="SDY33198.1"/>
    <property type="molecule type" value="Genomic_DNA"/>
</dbReference>
<name>A0A1H3J1B3_9BACI</name>
<dbReference type="AlphaFoldDB" id="A0A1H3J1B3"/>